<dbReference type="GeneID" id="36566398"/>
<evidence type="ECO:0000256" key="10">
    <source>
        <dbReference type="ARBA" id="ARBA00023160"/>
    </source>
</evidence>
<dbReference type="SUPFAM" id="SSF50129">
    <property type="entry name" value="GroES-like"/>
    <property type="match status" value="1"/>
</dbReference>
<feature type="domain" description="Enoyl reductase (ER)" evidence="13">
    <location>
        <begin position="15"/>
        <end position="363"/>
    </location>
</feature>
<dbReference type="SUPFAM" id="SSF51735">
    <property type="entry name" value="NAD(P)-binding Rossmann-fold domains"/>
    <property type="match status" value="1"/>
</dbReference>
<dbReference type="InterPro" id="IPR036291">
    <property type="entry name" value="NAD(P)-bd_dom_sf"/>
</dbReference>
<dbReference type="InterPro" id="IPR020843">
    <property type="entry name" value="ER"/>
</dbReference>
<evidence type="ECO:0000256" key="3">
    <source>
        <dbReference type="ARBA" id="ARBA00022516"/>
    </source>
</evidence>
<keyword evidence="15" id="KW-1185">Reference proteome</keyword>
<comment type="caution">
    <text evidence="14">The sequence shown here is derived from an EMBL/GenBank/DDBJ whole genome shotgun (WGS) entry which is preliminary data.</text>
</comment>
<dbReference type="InterPro" id="IPR011032">
    <property type="entry name" value="GroES-like_sf"/>
</dbReference>
<gene>
    <name evidence="14" type="ORF">C7M61_003009</name>
</gene>
<dbReference type="VEuPathDB" id="FungiDB:C7M61_003009"/>
<reference evidence="14 15" key="1">
    <citation type="submission" date="2018-03" db="EMBL/GenBank/DDBJ databases">
        <title>Candida pseudohaemulonii genome assembly and annotation.</title>
        <authorList>
            <person name="Munoz J.F."/>
            <person name="Gade L.G."/>
            <person name="Chow N.A."/>
            <person name="Litvintseva A.P."/>
            <person name="Loparev V.N."/>
            <person name="Cuomo C.A."/>
        </authorList>
    </citation>
    <scope>NUCLEOTIDE SEQUENCE [LARGE SCALE GENOMIC DNA]</scope>
    <source>
        <strain evidence="14 15">B12108</strain>
    </source>
</reference>
<keyword evidence="8" id="KW-0443">Lipid metabolism</keyword>
<dbReference type="PANTHER" id="PTHR43981">
    <property type="entry name" value="ENOYL-[ACYL-CARRIER-PROTEIN] REDUCTASE, MITOCHONDRIAL"/>
    <property type="match status" value="1"/>
</dbReference>
<evidence type="ECO:0000256" key="11">
    <source>
        <dbReference type="ARBA" id="ARBA00038963"/>
    </source>
</evidence>
<evidence type="ECO:0000313" key="15">
    <source>
        <dbReference type="Proteomes" id="UP000241107"/>
    </source>
</evidence>
<comment type="catalytic activity">
    <reaction evidence="12">
        <text>a 2,3-saturated acyl-[ACP] + NADP(+) = a (2E)-enoyl-[ACP] + NADPH + H(+)</text>
        <dbReference type="Rhea" id="RHEA:22564"/>
        <dbReference type="Rhea" id="RHEA-COMP:9925"/>
        <dbReference type="Rhea" id="RHEA-COMP:9926"/>
        <dbReference type="ChEBI" id="CHEBI:15378"/>
        <dbReference type="ChEBI" id="CHEBI:57783"/>
        <dbReference type="ChEBI" id="CHEBI:58349"/>
        <dbReference type="ChEBI" id="CHEBI:78784"/>
        <dbReference type="ChEBI" id="CHEBI:78785"/>
        <dbReference type="EC" id="1.3.1.104"/>
    </reaction>
</comment>
<dbReference type="Gene3D" id="3.90.180.10">
    <property type="entry name" value="Medium-chain alcohol dehydrogenases, catalytic domain"/>
    <property type="match status" value="1"/>
</dbReference>
<keyword evidence="7" id="KW-0560">Oxidoreductase</keyword>
<dbReference type="InterPro" id="IPR051034">
    <property type="entry name" value="Mito_Enoyl-ACP_Reductase"/>
</dbReference>
<keyword evidence="10" id="KW-0275">Fatty acid biosynthesis</keyword>
<keyword evidence="3" id="KW-0444">Lipid biosynthesis</keyword>
<keyword evidence="6" id="KW-0809">Transit peptide</keyword>
<dbReference type="Gene3D" id="3.40.50.720">
    <property type="entry name" value="NAD(P)-binding Rossmann-like Domain"/>
    <property type="match status" value="1"/>
</dbReference>
<evidence type="ECO:0000256" key="5">
    <source>
        <dbReference type="ARBA" id="ARBA00022857"/>
    </source>
</evidence>
<evidence type="ECO:0000256" key="2">
    <source>
        <dbReference type="ARBA" id="ARBA00010371"/>
    </source>
</evidence>
<dbReference type="PANTHER" id="PTHR43981:SF2">
    <property type="entry name" value="ENOYL-[ACYL-CARRIER-PROTEIN] REDUCTASE, MITOCHONDRIAL"/>
    <property type="match status" value="1"/>
</dbReference>
<evidence type="ECO:0000256" key="9">
    <source>
        <dbReference type="ARBA" id="ARBA00023128"/>
    </source>
</evidence>
<keyword evidence="9" id="KW-0496">Mitochondrion</keyword>
<evidence type="ECO:0000256" key="12">
    <source>
        <dbReference type="ARBA" id="ARBA00048843"/>
    </source>
</evidence>
<keyword evidence="4" id="KW-0276">Fatty acid metabolism</keyword>
<name>A0A2P7YP66_9ASCO</name>
<comment type="subcellular location">
    <subcellularLocation>
        <location evidence="1">Mitochondrion</location>
    </subcellularLocation>
</comment>
<accession>A0A2P7YP66</accession>
<evidence type="ECO:0000256" key="7">
    <source>
        <dbReference type="ARBA" id="ARBA00023002"/>
    </source>
</evidence>
<sequence>MVKLSAAAFTETNPDVSKALFNATASIDEAKLQKNEILITALALPINPSDIFQVQGSYKTPILKQELGNEGDEPEVAVGGNEGLFRVTAIGSPDLGYSEGDWVILKLTSFGTWRSHAIVRVTDDNKDPLIVVLGDHGSVPIGDAATILTNPSTAYQLIHNYIKDWSAGEWIVTNAGNSFVSKYLFQLAKHYKLNTLAIIRKKLEEQYKNTVEELLGLGATKVITDTEFTEESFVAEKLPKIVGDAPVRLALDSLGGPTTPNLVASLSPNNYFVNYGGLAGGLVSFDPRIQLAKNVTLKSYWLTRNTRENPQTKVDTVKALIELFKQGVFKPVHYNKVPFKSGDNLRDLFVKAIQDSSNGKQVVTFEEHYL</sequence>
<dbReference type="GO" id="GO:0005739">
    <property type="term" value="C:mitochondrion"/>
    <property type="evidence" value="ECO:0007669"/>
    <property type="project" value="UniProtKB-SubCell"/>
</dbReference>
<evidence type="ECO:0000259" key="13">
    <source>
        <dbReference type="SMART" id="SM00829"/>
    </source>
</evidence>
<dbReference type="GO" id="GO:0006633">
    <property type="term" value="P:fatty acid biosynthetic process"/>
    <property type="evidence" value="ECO:0007669"/>
    <property type="project" value="UniProtKB-KW"/>
</dbReference>
<protein>
    <recommendedName>
        <fullName evidence="11">enoyl-[acyl-carrier-protein] reductase</fullName>
        <ecNumber evidence="11">1.3.1.104</ecNumber>
    </recommendedName>
</protein>
<dbReference type="EC" id="1.3.1.104" evidence="11"/>
<evidence type="ECO:0000313" key="14">
    <source>
        <dbReference type="EMBL" id="PSK37765.1"/>
    </source>
</evidence>
<dbReference type="SMART" id="SM00829">
    <property type="entry name" value="PKS_ER"/>
    <property type="match status" value="1"/>
</dbReference>
<evidence type="ECO:0000256" key="1">
    <source>
        <dbReference type="ARBA" id="ARBA00004173"/>
    </source>
</evidence>
<dbReference type="OrthoDB" id="7482721at2759"/>
<keyword evidence="5" id="KW-0521">NADP</keyword>
<dbReference type="EMBL" id="PYFQ01000007">
    <property type="protein sequence ID" value="PSK37765.1"/>
    <property type="molecule type" value="Genomic_DNA"/>
</dbReference>
<evidence type="ECO:0000256" key="6">
    <source>
        <dbReference type="ARBA" id="ARBA00022946"/>
    </source>
</evidence>
<proteinExistence type="inferred from homology"/>
<evidence type="ECO:0000256" key="4">
    <source>
        <dbReference type="ARBA" id="ARBA00022832"/>
    </source>
</evidence>
<dbReference type="STRING" id="418784.A0A2P7YP66"/>
<dbReference type="RefSeq" id="XP_024713275.1">
    <property type="nucleotide sequence ID" value="XM_024858365.1"/>
</dbReference>
<evidence type="ECO:0000256" key="8">
    <source>
        <dbReference type="ARBA" id="ARBA00023098"/>
    </source>
</evidence>
<dbReference type="Proteomes" id="UP000241107">
    <property type="component" value="Unassembled WGS sequence"/>
</dbReference>
<dbReference type="CDD" id="cd08290">
    <property type="entry name" value="ETR"/>
    <property type="match status" value="1"/>
</dbReference>
<organism evidence="14 15">
    <name type="scientific">Candidozyma pseudohaemuli</name>
    <dbReference type="NCBI Taxonomy" id="418784"/>
    <lineage>
        <taxon>Eukaryota</taxon>
        <taxon>Fungi</taxon>
        <taxon>Dikarya</taxon>
        <taxon>Ascomycota</taxon>
        <taxon>Saccharomycotina</taxon>
        <taxon>Pichiomycetes</taxon>
        <taxon>Metschnikowiaceae</taxon>
        <taxon>Candidozyma</taxon>
    </lineage>
</organism>
<comment type="similarity">
    <text evidence="2">Belongs to the zinc-containing alcohol dehydrogenase family. Quinone oxidoreductase subfamily.</text>
</comment>
<dbReference type="GO" id="GO:0141148">
    <property type="term" value="F:enoyl-[acyl-carrier-protein] reductase (NADPH) activity"/>
    <property type="evidence" value="ECO:0007669"/>
    <property type="project" value="UniProtKB-EC"/>
</dbReference>
<dbReference type="AlphaFoldDB" id="A0A2P7YP66"/>